<evidence type="ECO:0008006" key="5">
    <source>
        <dbReference type="Google" id="ProtNLM"/>
    </source>
</evidence>
<dbReference type="AlphaFoldDB" id="A0A956SC86"/>
<dbReference type="Proteomes" id="UP000739538">
    <property type="component" value="Unassembled WGS sequence"/>
</dbReference>
<evidence type="ECO:0000313" key="4">
    <source>
        <dbReference type="Proteomes" id="UP000739538"/>
    </source>
</evidence>
<evidence type="ECO:0000313" key="3">
    <source>
        <dbReference type="EMBL" id="MCA9755120.1"/>
    </source>
</evidence>
<evidence type="ECO:0000256" key="1">
    <source>
        <dbReference type="SAM" id="MobiDB-lite"/>
    </source>
</evidence>
<keyword evidence="2" id="KW-0732">Signal</keyword>
<proteinExistence type="predicted"/>
<gene>
    <name evidence="3" type="ORF">KDA27_04910</name>
</gene>
<protein>
    <recommendedName>
        <fullName evidence="5">Lamin tail domain-containing protein</fullName>
    </recommendedName>
</protein>
<comment type="caution">
    <text evidence="3">The sequence shown here is derived from an EMBL/GenBank/DDBJ whole genome shotgun (WGS) entry which is preliminary data.</text>
</comment>
<feature type="signal peptide" evidence="2">
    <location>
        <begin position="1"/>
        <end position="19"/>
    </location>
</feature>
<accession>A0A956SC86</accession>
<reference evidence="3" key="2">
    <citation type="journal article" date="2021" name="Microbiome">
        <title>Successional dynamics and alternative stable states in a saline activated sludge microbial community over 9 years.</title>
        <authorList>
            <person name="Wang Y."/>
            <person name="Ye J."/>
            <person name="Ju F."/>
            <person name="Liu L."/>
            <person name="Boyd J.A."/>
            <person name="Deng Y."/>
            <person name="Parks D.H."/>
            <person name="Jiang X."/>
            <person name="Yin X."/>
            <person name="Woodcroft B.J."/>
            <person name="Tyson G.W."/>
            <person name="Hugenholtz P."/>
            <person name="Polz M.F."/>
            <person name="Zhang T."/>
        </authorList>
    </citation>
    <scope>NUCLEOTIDE SEQUENCE</scope>
    <source>
        <strain evidence="3">HKST-UBA02</strain>
    </source>
</reference>
<feature type="region of interest" description="Disordered" evidence="1">
    <location>
        <begin position="174"/>
        <end position="195"/>
    </location>
</feature>
<evidence type="ECO:0000256" key="2">
    <source>
        <dbReference type="SAM" id="SignalP"/>
    </source>
</evidence>
<name>A0A956SC86_UNCEI</name>
<sequence length="211" mass="22013">MAKRWSRLIMGIACGLALAGPSVGQCGMLLNEVLADPDRDWDGDGSVSSRNDEWVEVVATESLTADGYFLGDESGGFVYGFSGPLGVGEVQVVYGGEATAWETENGESATGLRLGNTGDTVTLWQVVGADTTLVDSYTFLDHEAENDRSSGRLPDGSGGWALFDGLTPYGGDTVPVGTGLLPTPGTANGEDVPTPTVSLTWGQIKALYDPE</sequence>
<dbReference type="EMBL" id="JAGQHS010000016">
    <property type="protein sequence ID" value="MCA9755120.1"/>
    <property type="molecule type" value="Genomic_DNA"/>
</dbReference>
<organism evidence="3 4">
    <name type="scientific">Eiseniibacteriota bacterium</name>
    <dbReference type="NCBI Taxonomy" id="2212470"/>
    <lineage>
        <taxon>Bacteria</taxon>
        <taxon>Candidatus Eiseniibacteriota</taxon>
    </lineage>
</organism>
<reference evidence="3" key="1">
    <citation type="submission" date="2020-04" db="EMBL/GenBank/DDBJ databases">
        <authorList>
            <person name="Zhang T."/>
        </authorList>
    </citation>
    <scope>NUCLEOTIDE SEQUENCE</scope>
    <source>
        <strain evidence="3">HKST-UBA02</strain>
    </source>
</reference>
<feature type="chain" id="PRO_5037821341" description="Lamin tail domain-containing protein" evidence="2">
    <location>
        <begin position="20"/>
        <end position="211"/>
    </location>
</feature>